<name>A0ABR6VLC3_9FIRM</name>
<dbReference type="GO" id="GO:0016787">
    <property type="term" value="F:hydrolase activity"/>
    <property type="evidence" value="ECO:0007669"/>
    <property type="project" value="UniProtKB-KW"/>
</dbReference>
<feature type="domain" description="Beta-lactamase class A catalytic" evidence="2">
    <location>
        <begin position="70"/>
        <end position="266"/>
    </location>
</feature>
<evidence type="ECO:0000313" key="3">
    <source>
        <dbReference type="EMBL" id="MBC3537525.1"/>
    </source>
</evidence>
<dbReference type="Proteomes" id="UP000606870">
    <property type="component" value="Unassembled WGS sequence"/>
</dbReference>
<comment type="caution">
    <text evidence="3">The sequence shown here is derived from an EMBL/GenBank/DDBJ whole genome shotgun (WGS) entry which is preliminary data.</text>
</comment>
<evidence type="ECO:0000259" key="2">
    <source>
        <dbReference type="Pfam" id="PF13354"/>
    </source>
</evidence>
<gene>
    <name evidence="3" type="ORF">H8J70_09700</name>
</gene>
<dbReference type="InterPro" id="IPR000871">
    <property type="entry name" value="Beta-lactam_class-A"/>
</dbReference>
<dbReference type="EMBL" id="JACOGK010000030">
    <property type="protein sequence ID" value="MBC3537525.1"/>
    <property type="molecule type" value="Genomic_DNA"/>
</dbReference>
<keyword evidence="3" id="KW-0378">Hydrolase</keyword>
<proteinExistence type="predicted"/>
<dbReference type="InterPro" id="IPR012338">
    <property type="entry name" value="Beta-lactam/transpept-like"/>
</dbReference>
<feature type="region of interest" description="Disordered" evidence="1">
    <location>
        <begin position="1"/>
        <end position="30"/>
    </location>
</feature>
<dbReference type="InterPro" id="IPR045155">
    <property type="entry name" value="Beta-lactam_cat"/>
</dbReference>
<dbReference type="SUPFAM" id="SSF56601">
    <property type="entry name" value="beta-lactamase/transpeptidase-like"/>
    <property type="match status" value="1"/>
</dbReference>
<sequence length="293" mass="32701">MPAAVAPPEQAENGAPDETADAAQNAEKEHVQTAWHAQLEEKLPGLLGREHEKYAVFAFYPNRDSQPFSYQSRPMRSASMIKVFILEKAMSDVEHQTLSLDETLTLHGSDKVGGAGVFSGWPNGSAIPVRQVLTLMITESDNTATNLMIDRLGMDAINTYIGNHGYSDTRLARKMMDTEAMQAGRENMTSVNDLGRYFTRLWRQEDMSPASRPFMLDCLFGQTDRECFPAAFPEARIAHKTGELDGLYDDGGIILRHDEPLILCIMDDDIFSRYLTIRTMKEVAKTIGAVYAQ</sequence>
<dbReference type="PANTHER" id="PTHR35333">
    <property type="entry name" value="BETA-LACTAMASE"/>
    <property type="match status" value="1"/>
</dbReference>
<evidence type="ECO:0000313" key="4">
    <source>
        <dbReference type="Proteomes" id="UP000606870"/>
    </source>
</evidence>
<accession>A0ABR6VLC3</accession>
<keyword evidence="4" id="KW-1185">Reference proteome</keyword>
<organism evidence="3 4">
    <name type="scientific">Megasphaera hominis</name>
    <dbReference type="NCBI Taxonomy" id="159836"/>
    <lineage>
        <taxon>Bacteria</taxon>
        <taxon>Bacillati</taxon>
        <taxon>Bacillota</taxon>
        <taxon>Negativicutes</taxon>
        <taxon>Veillonellales</taxon>
        <taxon>Veillonellaceae</taxon>
        <taxon>Megasphaera</taxon>
    </lineage>
</organism>
<dbReference type="Gene3D" id="3.40.710.10">
    <property type="entry name" value="DD-peptidase/beta-lactamase superfamily"/>
    <property type="match status" value="1"/>
</dbReference>
<reference evidence="3 4" key="1">
    <citation type="submission" date="2020-08" db="EMBL/GenBank/DDBJ databases">
        <authorList>
            <person name="Liu C."/>
            <person name="Sun Q."/>
        </authorList>
    </citation>
    <scope>NUCLEOTIDE SEQUENCE [LARGE SCALE GENOMIC DNA]</scope>
    <source>
        <strain evidence="3 4">NSJ-59</strain>
    </source>
</reference>
<dbReference type="RefSeq" id="WP_186503974.1">
    <property type="nucleotide sequence ID" value="NZ_JACOGK010000030.1"/>
</dbReference>
<dbReference type="PANTHER" id="PTHR35333:SF3">
    <property type="entry name" value="BETA-LACTAMASE-TYPE TRANSPEPTIDASE FOLD CONTAINING PROTEIN"/>
    <property type="match status" value="1"/>
</dbReference>
<evidence type="ECO:0000256" key="1">
    <source>
        <dbReference type="SAM" id="MobiDB-lite"/>
    </source>
</evidence>
<dbReference type="Pfam" id="PF13354">
    <property type="entry name" value="Beta-lactamase2"/>
    <property type="match status" value="1"/>
</dbReference>
<protein>
    <submittedName>
        <fullName evidence="3">Serine hydrolase</fullName>
    </submittedName>
</protein>